<feature type="compositionally biased region" description="Polar residues" evidence="1">
    <location>
        <begin position="58"/>
        <end position="69"/>
    </location>
</feature>
<protein>
    <submittedName>
        <fullName evidence="2">Uncharacterized protein</fullName>
    </submittedName>
</protein>
<dbReference type="AlphaFoldDB" id="A0AAW1KK73"/>
<keyword evidence="3" id="KW-1185">Reference proteome</keyword>
<dbReference type="EMBL" id="JASPKY010000219">
    <property type="protein sequence ID" value="KAK9719452.1"/>
    <property type="molecule type" value="Genomic_DNA"/>
</dbReference>
<evidence type="ECO:0000313" key="2">
    <source>
        <dbReference type="EMBL" id="KAK9719452.1"/>
    </source>
</evidence>
<gene>
    <name evidence="2" type="ORF">QE152_g22626</name>
</gene>
<evidence type="ECO:0000256" key="1">
    <source>
        <dbReference type="SAM" id="MobiDB-lite"/>
    </source>
</evidence>
<reference evidence="2 3" key="1">
    <citation type="journal article" date="2024" name="BMC Genomics">
        <title>De novo assembly and annotation of Popillia japonica's genome with initial clues to its potential as an invasive pest.</title>
        <authorList>
            <person name="Cucini C."/>
            <person name="Boschi S."/>
            <person name="Funari R."/>
            <person name="Cardaioli E."/>
            <person name="Iannotti N."/>
            <person name="Marturano G."/>
            <person name="Paoli F."/>
            <person name="Bruttini M."/>
            <person name="Carapelli A."/>
            <person name="Frati F."/>
            <person name="Nardi F."/>
        </authorList>
    </citation>
    <scope>NUCLEOTIDE SEQUENCE [LARGE SCALE GENOMIC DNA]</scope>
    <source>
        <strain evidence="2">DMR45628</strain>
    </source>
</reference>
<sequence length="85" mass="9754">MASNQEELIETPIRMDWREMASNQEELIETPIRMDWREPPVEFSSEESIMQSGEGITRSVSNGSVDERGQGNQLNLILNMVREEA</sequence>
<name>A0AAW1KK73_POPJA</name>
<accession>A0AAW1KK73</accession>
<evidence type="ECO:0000313" key="3">
    <source>
        <dbReference type="Proteomes" id="UP001458880"/>
    </source>
</evidence>
<dbReference type="Proteomes" id="UP001458880">
    <property type="component" value="Unassembled WGS sequence"/>
</dbReference>
<organism evidence="2 3">
    <name type="scientific">Popillia japonica</name>
    <name type="common">Japanese beetle</name>
    <dbReference type="NCBI Taxonomy" id="7064"/>
    <lineage>
        <taxon>Eukaryota</taxon>
        <taxon>Metazoa</taxon>
        <taxon>Ecdysozoa</taxon>
        <taxon>Arthropoda</taxon>
        <taxon>Hexapoda</taxon>
        <taxon>Insecta</taxon>
        <taxon>Pterygota</taxon>
        <taxon>Neoptera</taxon>
        <taxon>Endopterygota</taxon>
        <taxon>Coleoptera</taxon>
        <taxon>Polyphaga</taxon>
        <taxon>Scarabaeiformia</taxon>
        <taxon>Scarabaeidae</taxon>
        <taxon>Rutelinae</taxon>
        <taxon>Popillia</taxon>
    </lineage>
</organism>
<comment type="caution">
    <text evidence="2">The sequence shown here is derived from an EMBL/GenBank/DDBJ whole genome shotgun (WGS) entry which is preliminary data.</text>
</comment>
<feature type="region of interest" description="Disordered" evidence="1">
    <location>
        <begin position="43"/>
        <end position="69"/>
    </location>
</feature>
<proteinExistence type="predicted"/>